<dbReference type="Gene3D" id="3.60.15.10">
    <property type="entry name" value="Ribonuclease Z/Hydroxyacylglutathione hydrolase-like"/>
    <property type="match status" value="1"/>
</dbReference>
<dbReference type="PANTHER" id="PTHR42951">
    <property type="entry name" value="METALLO-BETA-LACTAMASE DOMAIN-CONTAINING"/>
    <property type="match status" value="1"/>
</dbReference>
<gene>
    <name evidence="2" type="ORF">ABT211_26900</name>
</gene>
<dbReference type="SMART" id="SM00849">
    <property type="entry name" value="Lactamase_B"/>
    <property type="match status" value="1"/>
</dbReference>
<evidence type="ECO:0000313" key="3">
    <source>
        <dbReference type="Proteomes" id="UP001490365"/>
    </source>
</evidence>
<dbReference type="SUPFAM" id="SSF56281">
    <property type="entry name" value="Metallo-hydrolase/oxidoreductase"/>
    <property type="match status" value="1"/>
</dbReference>
<evidence type="ECO:0000259" key="1">
    <source>
        <dbReference type="SMART" id="SM00849"/>
    </source>
</evidence>
<dbReference type="RefSeq" id="WP_351959310.1">
    <property type="nucleotide sequence ID" value="NZ_JBEOZM010000013.1"/>
</dbReference>
<dbReference type="InterPro" id="IPR036866">
    <property type="entry name" value="RibonucZ/Hydroxyglut_hydro"/>
</dbReference>
<dbReference type="EMBL" id="JBEOZM010000013">
    <property type="protein sequence ID" value="MER6270892.1"/>
    <property type="molecule type" value="Genomic_DNA"/>
</dbReference>
<name>A0ABV1TLJ7_9ACTN</name>
<dbReference type="CDD" id="cd16282">
    <property type="entry name" value="metallo-hydrolase-like_MBL-fold"/>
    <property type="match status" value="1"/>
</dbReference>
<reference evidence="2 3" key="1">
    <citation type="submission" date="2024-06" db="EMBL/GenBank/DDBJ databases">
        <title>The Natural Products Discovery Center: Release of the First 8490 Sequenced Strains for Exploring Actinobacteria Biosynthetic Diversity.</title>
        <authorList>
            <person name="Kalkreuter E."/>
            <person name="Kautsar S.A."/>
            <person name="Yang D."/>
            <person name="Bader C.D."/>
            <person name="Teijaro C.N."/>
            <person name="Fluegel L."/>
            <person name="Davis C.M."/>
            <person name="Simpson J.R."/>
            <person name="Lauterbach L."/>
            <person name="Steele A.D."/>
            <person name="Gui C."/>
            <person name="Meng S."/>
            <person name="Li G."/>
            <person name="Viehrig K."/>
            <person name="Ye F."/>
            <person name="Su P."/>
            <person name="Kiefer A.F."/>
            <person name="Nichols A."/>
            <person name="Cepeda A.J."/>
            <person name="Yan W."/>
            <person name="Fan B."/>
            <person name="Jiang Y."/>
            <person name="Adhikari A."/>
            <person name="Zheng C.-J."/>
            <person name="Schuster L."/>
            <person name="Cowan T.M."/>
            <person name="Smanski M.J."/>
            <person name="Chevrette M.G."/>
            <person name="De Carvalho L.P.S."/>
            <person name="Shen B."/>
        </authorList>
    </citation>
    <scope>NUCLEOTIDE SEQUENCE [LARGE SCALE GENOMIC DNA]</scope>
    <source>
        <strain evidence="2 3">NPDC001694</strain>
    </source>
</reference>
<dbReference type="Pfam" id="PF00753">
    <property type="entry name" value="Lactamase_B"/>
    <property type="match status" value="1"/>
</dbReference>
<protein>
    <submittedName>
        <fullName evidence="2">MBL fold metallo-hydrolase</fullName>
    </submittedName>
</protein>
<comment type="caution">
    <text evidence="2">The sequence shown here is derived from an EMBL/GenBank/DDBJ whole genome shotgun (WGS) entry which is preliminary data.</text>
</comment>
<organism evidence="2 3">
    <name type="scientific">Streptomyces sp. 900105755</name>
    <dbReference type="NCBI Taxonomy" id="3154389"/>
    <lineage>
        <taxon>Bacteria</taxon>
        <taxon>Bacillati</taxon>
        <taxon>Actinomycetota</taxon>
        <taxon>Actinomycetes</taxon>
        <taxon>Kitasatosporales</taxon>
        <taxon>Streptomycetaceae</taxon>
        <taxon>Streptomyces</taxon>
    </lineage>
</organism>
<keyword evidence="3" id="KW-1185">Reference proteome</keyword>
<dbReference type="PANTHER" id="PTHR42951:SF4">
    <property type="entry name" value="ACYL-COENZYME A THIOESTERASE MBLAC2"/>
    <property type="match status" value="1"/>
</dbReference>
<accession>A0ABV1TLJ7</accession>
<evidence type="ECO:0000313" key="2">
    <source>
        <dbReference type="EMBL" id="MER6270892.1"/>
    </source>
</evidence>
<feature type="domain" description="Metallo-beta-lactamase" evidence="1">
    <location>
        <begin position="29"/>
        <end position="208"/>
    </location>
</feature>
<dbReference type="InterPro" id="IPR050855">
    <property type="entry name" value="NDM-1-like"/>
</dbReference>
<proteinExistence type="predicted"/>
<dbReference type="InterPro" id="IPR001279">
    <property type="entry name" value="Metallo-B-lactamas"/>
</dbReference>
<sequence length="303" mass="32345">MAAFTGAPRLEEIAEGVHAFLQPDGGWCLNNAGLVVDAGTALLIDTAATEARAGRLRELVADTAPRLPRLLVNTHAHGDHTFGNHLFPEAVVVTAERTRQEAVRTGLHLTTLWPDVDWGAVEPAAPQVTFAEELTLRVGEREARLRAFGPAHSSCDTVVWLPDSRVLFAGDLVMNAVTPFVLTGSVRGLRDAVAGLRAFEPVTVVPGHGPVGGPELLETTERYLALLLDLAEAGLAEGLEPLTVARTADLGEFAAFLDSERLVPNLYRAYGELRGGRPEDFAGVDEMVRGMAELHGGFPACHA</sequence>
<dbReference type="Proteomes" id="UP001490365">
    <property type="component" value="Unassembled WGS sequence"/>
</dbReference>